<feature type="transmembrane region" description="Helical" evidence="1">
    <location>
        <begin position="68"/>
        <end position="90"/>
    </location>
</feature>
<evidence type="ECO:0000313" key="2">
    <source>
        <dbReference type="EMBL" id="KAJ7390173.1"/>
    </source>
</evidence>
<keyword evidence="3" id="KW-1185">Reference proteome</keyword>
<evidence type="ECO:0000256" key="1">
    <source>
        <dbReference type="SAM" id="Phobius"/>
    </source>
</evidence>
<comment type="caution">
    <text evidence="2">The sequence shown here is derived from an EMBL/GenBank/DDBJ whole genome shotgun (WGS) entry which is preliminary data.</text>
</comment>
<keyword evidence="1" id="KW-0812">Transmembrane</keyword>
<proteinExistence type="predicted"/>
<dbReference type="EMBL" id="MU825419">
    <property type="protein sequence ID" value="KAJ7390173.1"/>
    <property type="molecule type" value="Genomic_DNA"/>
</dbReference>
<dbReference type="AlphaFoldDB" id="A0A9W9ZZT2"/>
<evidence type="ECO:0000313" key="3">
    <source>
        <dbReference type="Proteomes" id="UP001163046"/>
    </source>
</evidence>
<organism evidence="2 3">
    <name type="scientific">Desmophyllum pertusum</name>
    <dbReference type="NCBI Taxonomy" id="174260"/>
    <lineage>
        <taxon>Eukaryota</taxon>
        <taxon>Metazoa</taxon>
        <taxon>Cnidaria</taxon>
        <taxon>Anthozoa</taxon>
        <taxon>Hexacorallia</taxon>
        <taxon>Scleractinia</taxon>
        <taxon>Caryophylliina</taxon>
        <taxon>Caryophylliidae</taxon>
        <taxon>Desmophyllum</taxon>
    </lineage>
</organism>
<keyword evidence="1" id="KW-1133">Transmembrane helix</keyword>
<sequence length="115" mass="12664">MKALKWPFTSLSTAPPLSTTSDDYSRLENVFILLLKLQQLRVEGKSMVGSMAVPIGGAKIALVSRRHVVALLMDVIYAIIYEPLCLMLLVLEVCRLTLAMCLVLDDGASSCMLFM</sequence>
<reference evidence="2" key="1">
    <citation type="submission" date="2023-01" db="EMBL/GenBank/DDBJ databases">
        <title>Genome assembly of the deep-sea coral Lophelia pertusa.</title>
        <authorList>
            <person name="Herrera S."/>
            <person name="Cordes E."/>
        </authorList>
    </citation>
    <scope>NUCLEOTIDE SEQUENCE</scope>
    <source>
        <strain evidence="2">USNM1676648</strain>
        <tissue evidence="2">Polyp</tissue>
    </source>
</reference>
<dbReference type="Proteomes" id="UP001163046">
    <property type="component" value="Unassembled WGS sequence"/>
</dbReference>
<accession>A0A9W9ZZT2</accession>
<name>A0A9W9ZZT2_9CNID</name>
<keyword evidence="1" id="KW-0472">Membrane</keyword>
<protein>
    <submittedName>
        <fullName evidence="2">RAD50-interacting protein 1</fullName>
    </submittedName>
</protein>
<gene>
    <name evidence="2" type="primary">RINT1</name>
    <name evidence="2" type="ORF">OS493_026680</name>
</gene>